<keyword evidence="5" id="KW-0346">Stress response</keyword>
<dbReference type="InterPro" id="IPR041908">
    <property type="entry name" value="CtsR_C_sf"/>
</dbReference>
<gene>
    <name evidence="11" type="primary">ctsR</name>
    <name evidence="11" type="ORF">BN990_03822</name>
</gene>
<evidence type="ECO:0000313" key="12">
    <source>
        <dbReference type="Proteomes" id="UP000028875"/>
    </source>
</evidence>
<evidence type="ECO:0000256" key="5">
    <source>
        <dbReference type="ARBA" id="ARBA00023016"/>
    </source>
</evidence>
<reference evidence="11 12" key="1">
    <citation type="submission" date="2014-03" db="EMBL/GenBank/DDBJ databases">
        <authorList>
            <person name="Urmite Genomes U."/>
        </authorList>
    </citation>
    <scope>NUCLEOTIDE SEQUENCE [LARGE SCALE GENOMIC DNA]</scope>
    <source>
        <strain evidence="11 12">Vm-5</strain>
    </source>
</reference>
<dbReference type="OrthoDB" id="1680813at2"/>
<comment type="similarity">
    <text evidence="1 8">Belongs to the CtsR family.</text>
</comment>
<dbReference type="Gene3D" id="1.10.1200.150">
    <property type="entry name" value="Transcriptional regulator CtsR, C-terminal domain"/>
    <property type="match status" value="1"/>
</dbReference>
<evidence type="ECO:0000256" key="3">
    <source>
        <dbReference type="ARBA" id="ARBA00022491"/>
    </source>
</evidence>
<keyword evidence="6 8" id="KW-0238">DNA-binding</keyword>
<dbReference type="Proteomes" id="UP000028875">
    <property type="component" value="Unassembled WGS sequence"/>
</dbReference>
<dbReference type="EMBL" id="CCDP010000002">
    <property type="protein sequence ID" value="CDQ41450.1"/>
    <property type="molecule type" value="Genomic_DNA"/>
</dbReference>
<dbReference type="AlphaFoldDB" id="A0A024QGY8"/>
<dbReference type="InterPro" id="IPR008463">
    <property type="entry name" value="CtsR"/>
</dbReference>
<dbReference type="GO" id="GO:0006355">
    <property type="term" value="P:regulation of DNA-templated transcription"/>
    <property type="evidence" value="ECO:0007669"/>
    <property type="project" value="UniProtKB-UniRule"/>
</dbReference>
<dbReference type="Pfam" id="PF17727">
    <property type="entry name" value="CtsR_C"/>
    <property type="match status" value="1"/>
</dbReference>
<keyword evidence="4 8" id="KW-0805">Transcription regulation</keyword>
<evidence type="ECO:0000259" key="9">
    <source>
        <dbReference type="Pfam" id="PF05848"/>
    </source>
</evidence>
<reference evidence="12" key="2">
    <citation type="submission" date="2014-05" db="EMBL/GenBank/DDBJ databases">
        <title>Draft genome sequence of Virgibacillus massiliensis Vm-5.</title>
        <authorList>
            <person name="Khelaifia S."/>
            <person name="Croce O."/>
            <person name="Lagier J.C."/>
            <person name="Raoult D."/>
        </authorList>
    </citation>
    <scope>NUCLEOTIDE SEQUENCE [LARGE SCALE GENOMIC DNA]</scope>
    <source>
        <strain evidence="12">Vm-5</strain>
    </source>
</reference>
<dbReference type="GO" id="GO:0003677">
    <property type="term" value="F:DNA binding"/>
    <property type="evidence" value="ECO:0007669"/>
    <property type="project" value="UniProtKB-UniRule"/>
</dbReference>
<protein>
    <recommendedName>
        <fullName evidence="2 8">Transcriptional regulator CtsR</fullName>
    </recommendedName>
</protein>
<dbReference type="PIRSF" id="PIRSF010607">
    <property type="entry name" value="Txn_repr_CtsR"/>
    <property type="match status" value="1"/>
</dbReference>
<feature type="domain" description="CtsR N-terminal HTH" evidence="9">
    <location>
        <begin position="3"/>
        <end position="73"/>
    </location>
</feature>
<dbReference type="InterPro" id="IPR041902">
    <property type="entry name" value="CtsR_N_sf"/>
</dbReference>
<evidence type="ECO:0000313" key="11">
    <source>
        <dbReference type="EMBL" id="CDQ41450.1"/>
    </source>
</evidence>
<dbReference type="STRING" id="1462526.BN990_03822"/>
<dbReference type="eggNOG" id="COG4463">
    <property type="taxonomic scope" value="Bacteria"/>
</dbReference>
<feature type="domain" description="CtsR C-terminal dimerization" evidence="10">
    <location>
        <begin position="77"/>
        <end position="147"/>
    </location>
</feature>
<proteinExistence type="inferred from homology"/>
<evidence type="ECO:0000256" key="2">
    <source>
        <dbReference type="ARBA" id="ARBA00014129"/>
    </source>
</evidence>
<dbReference type="FunFam" id="3.30.56.130:FF:000001">
    <property type="entry name" value="Transcriptional regulator CtsR"/>
    <property type="match status" value="1"/>
</dbReference>
<evidence type="ECO:0000256" key="1">
    <source>
        <dbReference type="ARBA" id="ARBA00010189"/>
    </source>
</evidence>
<organism evidence="11 12">
    <name type="scientific">Virgibacillus massiliensis</name>
    <dbReference type="NCBI Taxonomy" id="1462526"/>
    <lineage>
        <taxon>Bacteria</taxon>
        <taxon>Bacillati</taxon>
        <taxon>Bacillota</taxon>
        <taxon>Bacilli</taxon>
        <taxon>Bacillales</taxon>
        <taxon>Bacillaceae</taxon>
        <taxon>Virgibacillus</taxon>
    </lineage>
</organism>
<dbReference type="InterPro" id="IPR040465">
    <property type="entry name" value="CtsR_N"/>
</dbReference>
<accession>A0A024QGY8</accession>
<dbReference type="Pfam" id="PF05848">
    <property type="entry name" value="CtsR"/>
    <property type="match status" value="1"/>
</dbReference>
<comment type="caution">
    <text evidence="11">The sequence shown here is derived from an EMBL/GenBank/DDBJ whole genome shotgun (WGS) entry which is preliminary data.</text>
</comment>
<evidence type="ECO:0000256" key="8">
    <source>
        <dbReference type="PIRNR" id="PIRNR010607"/>
    </source>
</evidence>
<sequence>MSNISDIIENYLKQILQAKGKNVIEIKRSEIADQFQCVPSQINYVINTRFTVEKGYIVESKRGGGGYIRIMRVIHQDKSDLIDEIISMVNPTVSQQKTIDVLERLLEEQIVTQREAKIMLSAIGRETLAFQLPLRDEIRARILTSMLRTLKYLNK</sequence>
<evidence type="ECO:0000256" key="7">
    <source>
        <dbReference type="ARBA" id="ARBA00023163"/>
    </source>
</evidence>
<evidence type="ECO:0000256" key="4">
    <source>
        <dbReference type="ARBA" id="ARBA00023015"/>
    </source>
</evidence>
<dbReference type="InterPro" id="IPR041473">
    <property type="entry name" value="CtsR_C"/>
</dbReference>
<dbReference type="Gene3D" id="3.30.56.130">
    <property type="entry name" value="Transcriptional regulator CtsR, winged HTH domain"/>
    <property type="match status" value="1"/>
</dbReference>
<evidence type="ECO:0000256" key="6">
    <source>
        <dbReference type="ARBA" id="ARBA00023125"/>
    </source>
</evidence>
<name>A0A024QGY8_9BACI</name>
<keyword evidence="3 8" id="KW-0678">Repressor</keyword>
<evidence type="ECO:0000259" key="10">
    <source>
        <dbReference type="Pfam" id="PF17727"/>
    </source>
</evidence>
<keyword evidence="7 8" id="KW-0804">Transcription</keyword>
<keyword evidence="12" id="KW-1185">Reference proteome</keyword>
<dbReference type="RefSeq" id="WP_021292740.1">
    <property type="nucleotide sequence ID" value="NZ_BNER01000012.1"/>
</dbReference>